<dbReference type="Pfam" id="PF12728">
    <property type="entry name" value="HTH_17"/>
    <property type="match status" value="1"/>
</dbReference>
<dbReference type="InterPro" id="IPR010093">
    <property type="entry name" value="SinI_DNA-bd"/>
</dbReference>
<accession>A0A1H1H643</accession>
<evidence type="ECO:0000259" key="1">
    <source>
        <dbReference type="Pfam" id="PF12728"/>
    </source>
</evidence>
<organism evidence="2 3">
    <name type="scientific">Tsukamurella pulmonis</name>
    <dbReference type="NCBI Taxonomy" id="47312"/>
    <lineage>
        <taxon>Bacteria</taxon>
        <taxon>Bacillati</taxon>
        <taxon>Actinomycetota</taxon>
        <taxon>Actinomycetes</taxon>
        <taxon>Mycobacteriales</taxon>
        <taxon>Tsukamurellaceae</taxon>
        <taxon>Tsukamurella</taxon>
    </lineage>
</organism>
<gene>
    <name evidence="2" type="ORF">SAMN04489765_3843</name>
</gene>
<reference evidence="3" key="1">
    <citation type="submission" date="2016-10" db="EMBL/GenBank/DDBJ databases">
        <authorList>
            <person name="Varghese N."/>
            <person name="Submissions S."/>
        </authorList>
    </citation>
    <scope>NUCLEOTIDE SEQUENCE [LARGE SCALE GENOMIC DNA]</scope>
    <source>
        <strain evidence="3">DSM 44142</strain>
    </source>
</reference>
<sequence length="130" mass="14552">MRGTDFITLTRAGRILSRDPRTVASMIRRGELAAFEVAGRRVVKESDVRALLNPVPVATQRLSLSPSRAGKRLGMSTSTVTRRVHDGELAGYRVGRFIRIPEAEVERYADELMVQMVREDEAGIEDDPNR</sequence>
<dbReference type="InterPro" id="IPR041657">
    <property type="entry name" value="HTH_17"/>
</dbReference>
<dbReference type="RefSeq" id="WP_068564619.1">
    <property type="nucleotide sequence ID" value="NZ_FNLF01000002.1"/>
</dbReference>
<evidence type="ECO:0000313" key="3">
    <source>
        <dbReference type="Proteomes" id="UP000183053"/>
    </source>
</evidence>
<dbReference type="GO" id="GO:0003677">
    <property type="term" value="F:DNA binding"/>
    <property type="evidence" value="ECO:0007669"/>
    <property type="project" value="InterPro"/>
</dbReference>
<dbReference type="AlphaFoldDB" id="A0A1H1H643"/>
<keyword evidence="3" id="KW-1185">Reference proteome</keyword>
<dbReference type="Proteomes" id="UP000183053">
    <property type="component" value="Unassembled WGS sequence"/>
</dbReference>
<evidence type="ECO:0000313" key="2">
    <source>
        <dbReference type="EMBL" id="SDR20839.1"/>
    </source>
</evidence>
<name>A0A1H1H643_9ACTN</name>
<feature type="domain" description="Helix-turn-helix" evidence="1">
    <location>
        <begin position="68"/>
        <end position="111"/>
    </location>
</feature>
<protein>
    <submittedName>
        <fullName evidence="2">DNA binding domain-containing protein, excisionase family</fullName>
    </submittedName>
</protein>
<dbReference type="NCBIfam" id="TIGR01764">
    <property type="entry name" value="excise"/>
    <property type="match status" value="1"/>
</dbReference>
<dbReference type="EMBL" id="FNLF01000002">
    <property type="protein sequence ID" value="SDR20839.1"/>
    <property type="molecule type" value="Genomic_DNA"/>
</dbReference>
<proteinExistence type="predicted"/>